<reference evidence="1" key="1">
    <citation type="journal article" date="2019" name="Sci. Rep.">
        <title>Draft genome of Tanacetum cinerariifolium, the natural source of mosquito coil.</title>
        <authorList>
            <person name="Yamashiro T."/>
            <person name="Shiraishi A."/>
            <person name="Satake H."/>
            <person name="Nakayama K."/>
        </authorList>
    </citation>
    <scope>NUCLEOTIDE SEQUENCE</scope>
</reference>
<name>A0A6L2JYX5_TANCI</name>
<comment type="caution">
    <text evidence="1">The sequence shown here is derived from an EMBL/GenBank/DDBJ whole genome shotgun (WGS) entry which is preliminary data.</text>
</comment>
<proteinExistence type="predicted"/>
<gene>
    <name evidence="1" type="ORF">Tci_013740</name>
</gene>
<dbReference type="AlphaFoldDB" id="A0A6L2JYX5"/>
<evidence type="ECO:0000313" key="1">
    <source>
        <dbReference type="EMBL" id="GEU41762.1"/>
    </source>
</evidence>
<accession>A0A6L2JYX5</accession>
<protein>
    <recommendedName>
        <fullName evidence="2">Retrotransposon gag domain-containing protein</fullName>
    </recommendedName>
</protein>
<organism evidence="1">
    <name type="scientific">Tanacetum cinerariifolium</name>
    <name type="common">Dalmatian daisy</name>
    <name type="synonym">Chrysanthemum cinerariifolium</name>
    <dbReference type="NCBI Taxonomy" id="118510"/>
    <lineage>
        <taxon>Eukaryota</taxon>
        <taxon>Viridiplantae</taxon>
        <taxon>Streptophyta</taxon>
        <taxon>Embryophyta</taxon>
        <taxon>Tracheophyta</taxon>
        <taxon>Spermatophyta</taxon>
        <taxon>Magnoliopsida</taxon>
        <taxon>eudicotyledons</taxon>
        <taxon>Gunneridae</taxon>
        <taxon>Pentapetalae</taxon>
        <taxon>asterids</taxon>
        <taxon>campanulids</taxon>
        <taxon>Asterales</taxon>
        <taxon>Asteraceae</taxon>
        <taxon>Asteroideae</taxon>
        <taxon>Anthemideae</taxon>
        <taxon>Anthemidinae</taxon>
        <taxon>Tanacetum</taxon>
    </lineage>
</organism>
<sequence length="445" mass="51726">MRELRKDTFSGNKNDAAHEHVERVLNIFILFNTLGVTHDAVMLRVFPITLTGAVKRWFGRILSGTINTLDLLKNAFIQRTSSSSLNGIAGITSKLDILGRDMKKLKENVHASQVSCGIYKGAHIDNDFPINEEVKEVKEVKYEEVGRTSLNNNGSRYRIGPSGYYIRFENRPPFRERRTSLKETVNKYLEESTRKQVEHDEWLKQFQENIKRNLKHPDDTIQTLDKKIGTLTKKVQTRVTGAEVSHCKASFINEGVPLFTPFEYSLEELAYFSSKSNDSDEEAQEAGEEEKSTREKNFVILDMVEDFRMLIILWRLLLATTHAEVDVFGKVISLEVVYVQESQEEIDYRWSMLDKEETWEIEIVEEPSRKRDIDLSSVVKLKVHWCMEILQQKGDGHEFWASCDPYDDQCDRGDLLDNTKKKYYWTCMNDDKRIDVAWEGMCFKD</sequence>
<dbReference type="EMBL" id="BKCJ010001479">
    <property type="protein sequence ID" value="GEU41762.1"/>
    <property type="molecule type" value="Genomic_DNA"/>
</dbReference>
<evidence type="ECO:0008006" key="2">
    <source>
        <dbReference type="Google" id="ProtNLM"/>
    </source>
</evidence>